<dbReference type="GO" id="GO:0003700">
    <property type="term" value="F:DNA-binding transcription factor activity"/>
    <property type="evidence" value="ECO:0007669"/>
    <property type="project" value="InterPro"/>
</dbReference>
<dbReference type="SMART" id="SM00866">
    <property type="entry name" value="UTRA"/>
    <property type="match status" value="1"/>
</dbReference>
<reference evidence="6 7" key="1">
    <citation type="submission" date="2020-03" db="EMBL/GenBank/DDBJ databases">
        <title>Complete genome sequence of sixteen Streptomyces strains facilitates identification of candidate genes involved in plant growth-promotion in grain legumes and cereals.</title>
        <authorList>
            <person name="Gopalakrishnan S."/>
            <person name="Thakur V."/>
            <person name="Saxena R."/>
            <person name="Vadlamudi S."/>
            <person name="Purohit S."/>
            <person name="Kumar V."/>
            <person name="Rathore A."/>
            <person name="Chitikineni A."/>
            <person name="Varshney R.K."/>
        </authorList>
    </citation>
    <scope>NUCLEOTIDE SEQUENCE [LARGE SCALE GENOMIC DNA]</scope>
    <source>
        <strain evidence="6 7">KAI-180</strain>
    </source>
</reference>
<dbReference type="Gene3D" id="1.10.10.10">
    <property type="entry name" value="Winged helix-like DNA-binding domain superfamily/Winged helix DNA-binding domain"/>
    <property type="match status" value="1"/>
</dbReference>
<gene>
    <name evidence="6" type="ORF">G6W59_05925</name>
</gene>
<dbReference type="PROSITE" id="PS50949">
    <property type="entry name" value="HTH_GNTR"/>
    <property type="match status" value="1"/>
</dbReference>
<keyword evidence="3" id="KW-0804">Transcription</keyword>
<comment type="caution">
    <text evidence="6">The sequence shown here is derived from an EMBL/GenBank/DDBJ whole genome shotgun (WGS) entry which is preliminary data.</text>
</comment>
<sequence length="249" mass="26683">MDPRSLHERIAADLRAQILSGDLAPASALPSTAQLKKRFDASNATIQKALQLLKSEELVVGRAGASVTVRARRQRTVRPSSYLAAGASGTPSRWLAETDDETPPARSELLDVAECVPPADVRAALGTGEPDLAVRRRQLLLLGEDPAELVTSYYPATLARGTALTVRRKIRGGAPAVLAELGVPPRRCVDRVSARVPTQEEHRLLRLPSSLPVLRTLRVAFSADGTPVEATAMVKAGHLYEVEYGFGVA</sequence>
<dbReference type="SUPFAM" id="SSF64288">
    <property type="entry name" value="Chorismate lyase-like"/>
    <property type="match status" value="1"/>
</dbReference>
<dbReference type="InterPro" id="IPR036390">
    <property type="entry name" value="WH_DNA-bd_sf"/>
</dbReference>
<proteinExistence type="predicted"/>
<keyword evidence="7" id="KW-1185">Reference proteome</keyword>
<keyword evidence="1" id="KW-0805">Transcription regulation</keyword>
<dbReference type="SMART" id="SM00345">
    <property type="entry name" value="HTH_GNTR"/>
    <property type="match status" value="1"/>
</dbReference>
<evidence type="ECO:0000313" key="7">
    <source>
        <dbReference type="Proteomes" id="UP000540128"/>
    </source>
</evidence>
<protein>
    <submittedName>
        <fullName evidence="6">GntR family transcriptional regulator</fullName>
    </submittedName>
</protein>
<evidence type="ECO:0000256" key="4">
    <source>
        <dbReference type="SAM" id="MobiDB-lite"/>
    </source>
</evidence>
<organism evidence="6 7">
    <name type="scientific">Streptomyces odorifer</name>
    <dbReference type="NCBI Taxonomy" id="53450"/>
    <lineage>
        <taxon>Bacteria</taxon>
        <taxon>Bacillati</taxon>
        <taxon>Actinomycetota</taxon>
        <taxon>Actinomycetes</taxon>
        <taxon>Kitasatosporales</taxon>
        <taxon>Streptomycetaceae</taxon>
        <taxon>Streptomyces</taxon>
        <taxon>Streptomyces albidoflavus group</taxon>
    </lineage>
</organism>
<dbReference type="AlphaFoldDB" id="A0A7Y6F104"/>
<dbReference type="PANTHER" id="PTHR44846:SF17">
    <property type="entry name" value="GNTR-FAMILY TRANSCRIPTIONAL REGULATOR"/>
    <property type="match status" value="1"/>
</dbReference>
<dbReference type="GO" id="GO:0045892">
    <property type="term" value="P:negative regulation of DNA-templated transcription"/>
    <property type="evidence" value="ECO:0007669"/>
    <property type="project" value="TreeGrafter"/>
</dbReference>
<dbReference type="Proteomes" id="UP000540128">
    <property type="component" value="Unassembled WGS sequence"/>
</dbReference>
<dbReference type="EMBL" id="JAANNT010000003">
    <property type="protein sequence ID" value="NUV27882.1"/>
    <property type="molecule type" value="Genomic_DNA"/>
</dbReference>
<dbReference type="InterPro" id="IPR036388">
    <property type="entry name" value="WH-like_DNA-bd_sf"/>
</dbReference>
<evidence type="ECO:0000313" key="6">
    <source>
        <dbReference type="EMBL" id="NUV27882.1"/>
    </source>
</evidence>
<keyword evidence="2" id="KW-0238">DNA-binding</keyword>
<dbReference type="Pfam" id="PF00392">
    <property type="entry name" value="GntR"/>
    <property type="match status" value="1"/>
</dbReference>
<dbReference type="GO" id="GO:0003677">
    <property type="term" value="F:DNA binding"/>
    <property type="evidence" value="ECO:0007669"/>
    <property type="project" value="UniProtKB-KW"/>
</dbReference>
<feature type="region of interest" description="Disordered" evidence="4">
    <location>
        <begin position="80"/>
        <end position="102"/>
    </location>
</feature>
<dbReference type="CDD" id="cd07377">
    <property type="entry name" value="WHTH_GntR"/>
    <property type="match status" value="1"/>
</dbReference>
<dbReference type="SUPFAM" id="SSF46785">
    <property type="entry name" value="Winged helix' DNA-binding domain"/>
    <property type="match status" value="1"/>
</dbReference>
<accession>A0A7Y6F104</accession>
<dbReference type="InterPro" id="IPR011663">
    <property type="entry name" value="UTRA"/>
</dbReference>
<evidence type="ECO:0000256" key="3">
    <source>
        <dbReference type="ARBA" id="ARBA00023163"/>
    </source>
</evidence>
<dbReference type="Gene3D" id="3.40.1410.10">
    <property type="entry name" value="Chorismate lyase-like"/>
    <property type="match status" value="1"/>
</dbReference>
<dbReference type="PANTHER" id="PTHR44846">
    <property type="entry name" value="MANNOSYL-D-GLYCERATE TRANSPORT/METABOLISM SYSTEM REPRESSOR MNGR-RELATED"/>
    <property type="match status" value="1"/>
</dbReference>
<evidence type="ECO:0000256" key="1">
    <source>
        <dbReference type="ARBA" id="ARBA00023015"/>
    </source>
</evidence>
<dbReference type="InterPro" id="IPR000524">
    <property type="entry name" value="Tscrpt_reg_HTH_GntR"/>
</dbReference>
<evidence type="ECO:0000259" key="5">
    <source>
        <dbReference type="PROSITE" id="PS50949"/>
    </source>
</evidence>
<dbReference type="InterPro" id="IPR028978">
    <property type="entry name" value="Chorismate_lyase_/UTRA_dom_sf"/>
</dbReference>
<evidence type="ECO:0000256" key="2">
    <source>
        <dbReference type="ARBA" id="ARBA00023125"/>
    </source>
</evidence>
<dbReference type="RefSeq" id="WP_175458270.1">
    <property type="nucleotide sequence ID" value="NZ_JAANNT010000003.1"/>
</dbReference>
<dbReference type="Pfam" id="PF07702">
    <property type="entry name" value="UTRA"/>
    <property type="match status" value="1"/>
</dbReference>
<feature type="domain" description="HTH gntR-type" evidence="5">
    <location>
        <begin position="4"/>
        <end position="72"/>
    </location>
</feature>
<name>A0A7Y6F104_9ACTN</name>
<dbReference type="InterPro" id="IPR050679">
    <property type="entry name" value="Bact_HTH_transcr_reg"/>
</dbReference>